<gene>
    <name evidence="7" type="ORF">LCGC14_2470970</name>
</gene>
<evidence type="ECO:0000256" key="3">
    <source>
        <dbReference type="ARBA" id="ARBA00022692"/>
    </source>
</evidence>
<dbReference type="InterPro" id="IPR043428">
    <property type="entry name" value="LivM-like"/>
</dbReference>
<evidence type="ECO:0000256" key="5">
    <source>
        <dbReference type="ARBA" id="ARBA00023136"/>
    </source>
</evidence>
<evidence type="ECO:0000256" key="2">
    <source>
        <dbReference type="ARBA" id="ARBA00022475"/>
    </source>
</evidence>
<dbReference type="PANTHER" id="PTHR30482:SF1">
    <property type="entry name" value="BRANCHED-CHAIN AMINO ACID TRANSPORT PERMEASE PROTEIN LIVM-RELATED"/>
    <property type="match status" value="1"/>
</dbReference>
<evidence type="ECO:0000313" key="7">
    <source>
        <dbReference type="EMBL" id="KKL18894.1"/>
    </source>
</evidence>
<feature type="transmembrane region" description="Helical" evidence="6">
    <location>
        <begin position="21"/>
        <end position="39"/>
    </location>
</feature>
<sequence length="356" mass="38812">VMTIVLGLLVWKRMRPGRARSLSLTAVVLVGYGFIRFFYEEASSSIEAVETAKTGFLGGLGLPVLFSWAAGGLAAAGLAWLVGRIALGLRSDYFAIATLGISEIMISVLKNEDWLTRGVKNVTGLERPVPYEVELQQTEWFVSLVKWFHESSLVESGAGSDALREVIRLSSGIFVKLCYSALFLAVLLMILALAMLALNSPWGRMLRAIRDNEVAAAALGKDVTNRHRQVFIIGSAVIGIAGAMLTTLDGQFTPGSYIPLRFTFLIWVMVVIGGSGNNLGSVIGAFITWFLWIEAEPAALWLVGLVNSMLAETNPLRQHLLEVAPHMRMVLMGLILVLVLRFSPRGVLPEQAPKRS</sequence>
<feature type="transmembrane region" description="Helical" evidence="6">
    <location>
        <begin position="173"/>
        <end position="198"/>
    </location>
</feature>
<dbReference type="InterPro" id="IPR001851">
    <property type="entry name" value="ABC_transp_permease"/>
</dbReference>
<name>A0A0F9BAB9_9ZZZZ</name>
<comment type="caution">
    <text evidence="7">The sequence shown here is derived from an EMBL/GenBank/DDBJ whole genome shotgun (WGS) entry which is preliminary data.</text>
</comment>
<protein>
    <recommendedName>
        <fullName evidence="8">Branched-chain amino acid ABC transporter permease</fullName>
    </recommendedName>
</protein>
<organism evidence="7">
    <name type="scientific">marine sediment metagenome</name>
    <dbReference type="NCBI Taxonomy" id="412755"/>
    <lineage>
        <taxon>unclassified sequences</taxon>
        <taxon>metagenomes</taxon>
        <taxon>ecological metagenomes</taxon>
    </lineage>
</organism>
<dbReference type="GO" id="GO:0005886">
    <property type="term" value="C:plasma membrane"/>
    <property type="evidence" value="ECO:0007669"/>
    <property type="project" value="UniProtKB-SubCell"/>
</dbReference>
<keyword evidence="5 6" id="KW-0472">Membrane</keyword>
<dbReference type="AlphaFoldDB" id="A0A0F9BAB9"/>
<proteinExistence type="predicted"/>
<keyword evidence="2" id="KW-1003">Cell membrane</keyword>
<feature type="transmembrane region" description="Helical" evidence="6">
    <location>
        <begin position="59"/>
        <end position="81"/>
    </location>
</feature>
<dbReference type="Pfam" id="PF02653">
    <property type="entry name" value="BPD_transp_2"/>
    <property type="match status" value="1"/>
</dbReference>
<evidence type="ECO:0008006" key="8">
    <source>
        <dbReference type="Google" id="ProtNLM"/>
    </source>
</evidence>
<keyword evidence="3 6" id="KW-0812">Transmembrane</keyword>
<evidence type="ECO:0000256" key="1">
    <source>
        <dbReference type="ARBA" id="ARBA00004651"/>
    </source>
</evidence>
<feature type="transmembrane region" description="Helical" evidence="6">
    <location>
        <begin position="323"/>
        <end position="342"/>
    </location>
</feature>
<feature type="transmembrane region" description="Helical" evidence="6">
    <location>
        <begin position="279"/>
        <end position="303"/>
    </location>
</feature>
<feature type="transmembrane region" description="Helical" evidence="6">
    <location>
        <begin position="93"/>
        <end position="109"/>
    </location>
</feature>
<feature type="transmembrane region" description="Helical" evidence="6">
    <location>
        <begin position="230"/>
        <end position="248"/>
    </location>
</feature>
<dbReference type="EMBL" id="LAZR01038689">
    <property type="protein sequence ID" value="KKL18894.1"/>
    <property type="molecule type" value="Genomic_DNA"/>
</dbReference>
<evidence type="ECO:0000256" key="4">
    <source>
        <dbReference type="ARBA" id="ARBA00022989"/>
    </source>
</evidence>
<accession>A0A0F9BAB9</accession>
<comment type="subcellular location">
    <subcellularLocation>
        <location evidence="1">Cell membrane</location>
        <topology evidence="1">Multi-pass membrane protein</topology>
    </subcellularLocation>
</comment>
<reference evidence="7" key="1">
    <citation type="journal article" date="2015" name="Nature">
        <title>Complex archaea that bridge the gap between prokaryotes and eukaryotes.</title>
        <authorList>
            <person name="Spang A."/>
            <person name="Saw J.H."/>
            <person name="Jorgensen S.L."/>
            <person name="Zaremba-Niedzwiedzka K."/>
            <person name="Martijn J."/>
            <person name="Lind A.E."/>
            <person name="van Eijk R."/>
            <person name="Schleper C."/>
            <person name="Guy L."/>
            <person name="Ettema T.J."/>
        </authorList>
    </citation>
    <scope>NUCLEOTIDE SEQUENCE</scope>
</reference>
<evidence type="ECO:0000256" key="6">
    <source>
        <dbReference type="SAM" id="Phobius"/>
    </source>
</evidence>
<dbReference type="GO" id="GO:0015658">
    <property type="term" value="F:branched-chain amino acid transmembrane transporter activity"/>
    <property type="evidence" value="ECO:0007669"/>
    <property type="project" value="InterPro"/>
</dbReference>
<feature type="non-terminal residue" evidence="7">
    <location>
        <position position="1"/>
    </location>
</feature>
<dbReference type="CDD" id="cd06581">
    <property type="entry name" value="TM_PBP1_LivM_like"/>
    <property type="match status" value="1"/>
</dbReference>
<dbReference type="PANTHER" id="PTHR30482">
    <property type="entry name" value="HIGH-AFFINITY BRANCHED-CHAIN AMINO ACID TRANSPORT SYSTEM PERMEASE"/>
    <property type="match status" value="1"/>
</dbReference>
<keyword evidence="4 6" id="KW-1133">Transmembrane helix</keyword>